<organism evidence="1 2">
    <name type="scientific">Marasmius crinis-equi</name>
    <dbReference type="NCBI Taxonomy" id="585013"/>
    <lineage>
        <taxon>Eukaryota</taxon>
        <taxon>Fungi</taxon>
        <taxon>Dikarya</taxon>
        <taxon>Basidiomycota</taxon>
        <taxon>Agaricomycotina</taxon>
        <taxon>Agaricomycetes</taxon>
        <taxon>Agaricomycetidae</taxon>
        <taxon>Agaricales</taxon>
        <taxon>Marasmiineae</taxon>
        <taxon>Marasmiaceae</taxon>
        <taxon>Marasmius</taxon>
    </lineage>
</organism>
<protein>
    <submittedName>
        <fullName evidence="1">Uncharacterized protein</fullName>
    </submittedName>
</protein>
<name>A0ABR3F3W0_9AGAR</name>
<accession>A0ABR3F3W0</accession>
<keyword evidence="2" id="KW-1185">Reference proteome</keyword>
<comment type="caution">
    <text evidence="1">The sequence shown here is derived from an EMBL/GenBank/DDBJ whole genome shotgun (WGS) entry which is preliminary data.</text>
</comment>
<gene>
    <name evidence="1" type="ORF">V5O48_012064</name>
</gene>
<reference evidence="1 2" key="1">
    <citation type="submission" date="2024-02" db="EMBL/GenBank/DDBJ databases">
        <title>A draft genome for the cacao thread blight pathogen Marasmius crinis-equi.</title>
        <authorList>
            <person name="Cohen S.P."/>
            <person name="Baruah I.K."/>
            <person name="Amoako-Attah I."/>
            <person name="Bukari Y."/>
            <person name="Meinhardt L.W."/>
            <person name="Bailey B.A."/>
        </authorList>
    </citation>
    <scope>NUCLEOTIDE SEQUENCE [LARGE SCALE GENOMIC DNA]</scope>
    <source>
        <strain evidence="1 2">GH-76</strain>
    </source>
</reference>
<dbReference type="EMBL" id="JBAHYK010001031">
    <property type="protein sequence ID" value="KAL0569898.1"/>
    <property type="molecule type" value="Genomic_DNA"/>
</dbReference>
<evidence type="ECO:0000313" key="2">
    <source>
        <dbReference type="Proteomes" id="UP001465976"/>
    </source>
</evidence>
<dbReference type="Proteomes" id="UP001465976">
    <property type="component" value="Unassembled WGS sequence"/>
</dbReference>
<proteinExistence type="predicted"/>
<evidence type="ECO:0000313" key="1">
    <source>
        <dbReference type="EMBL" id="KAL0569898.1"/>
    </source>
</evidence>
<sequence>MEALSAAIIQDATPEQLMENQSYRTLQVHFNLAQRRLKHLLSTDYEAKTSTNPSVKYIRRQFEGDKEMSCYLPPDADTQYDYDSRIHLPSKAIIYYRKNTDGNTNGGLDATKQEPEDFKPVGAAEDLCDKNNKTLYDDTAIAAHLMDLQDTKTQALKKEDCN</sequence>